<dbReference type="RefSeq" id="WP_013182920.1">
    <property type="nucleotide sequence ID" value="NZ_LVEB01000052.1"/>
</dbReference>
<gene>
    <name evidence="1" type="ordered locus">wcw_1882</name>
</gene>
<dbReference type="Proteomes" id="UP000001505">
    <property type="component" value="Chromosome"/>
</dbReference>
<name>D6YT25_WADCW</name>
<reference evidence="1 2" key="1">
    <citation type="journal article" date="2010" name="PLoS ONE">
        <title>The Waddlia genome: a window into chlamydial biology.</title>
        <authorList>
            <person name="Bertelli C."/>
            <person name="Collyn F."/>
            <person name="Croxatto A."/>
            <person name="Ruckert C."/>
            <person name="Polkinghorne A."/>
            <person name="Kebbi-Beghdadi C."/>
            <person name="Goesmann A."/>
            <person name="Vaughan L."/>
            <person name="Greub G."/>
        </authorList>
    </citation>
    <scope>NUCLEOTIDE SEQUENCE [LARGE SCALE GENOMIC DNA]</scope>
    <source>
        <strain evidence="2">ATCC VR-1470 / WSU 86-1044</strain>
    </source>
</reference>
<organism evidence="1 2">
    <name type="scientific">Waddlia chondrophila (strain ATCC VR-1470 / WSU 86-1044)</name>
    <dbReference type="NCBI Taxonomy" id="716544"/>
    <lineage>
        <taxon>Bacteria</taxon>
        <taxon>Pseudomonadati</taxon>
        <taxon>Chlamydiota</taxon>
        <taxon>Chlamydiia</taxon>
        <taxon>Parachlamydiales</taxon>
        <taxon>Waddliaceae</taxon>
        <taxon>Waddlia</taxon>
    </lineage>
</organism>
<dbReference type="KEGG" id="wch:wcw_1882"/>
<dbReference type="EMBL" id="CP001928">
    <property type="protein sequence ID" value="ADI39220.1"/>
    <property type="molecule type" value="Genomic_DNA"/>
</dbReference>
<proteinExistence type="predicted"/>
<dbReference type="HOGENOM" id="CLU_683246_0_0_0"/>
<sequence length="403" mass="45479">MLRLILSYFLSLLFLLGMASTGHASILLSNEEAASLEIFFRHVLKEHEVGYVIEGVKPLCILGIAEQGDVYAGFPGHKTSLILKKGLRVWNAKLSQYNISSPIRIKAYDHPDSKASTYKHLLFIHKKLFLNTVDQNLSLFRYVLGPHLTSHSFYDTLINSSKDFSETFGGHDNVLVGIALGYGTENSLIVSRQEALQHNSKNLNPSIGFKSLEEEENYLSELVTLPVDELTRVKPCFIYGRRKNDPTSDAFDKKLIEAQKIIQRKLDHPDFLKNITFLLTGQDLVIQSNPITLTSSPHDAIENIVAKNLLISLYFHGFSSEDALNLIKALGNPGKETKEPFFQIKAHDLSNFYMRSSTFDLSKLIIAMERFRENPLELSPSEEAYLDDFYLNLYSAIPGTDKS</sequence>
<dbReference type="STRING" id="716544.wcw_1882"/>
<accession>D6YT25</accession>
<evidence type="ECO:0000313" key="1">
    <source>
        <dbReference type="EMBL" id="ADI39220.1"/>
    </source>
</evidence>
<dbReference type="AlphaFoldDB" id="D6YT25"/>
<protein>
    <submittedName>
        <fullName evidence="1">Uncharacterized protein</fullName>
    </submittedName>
</protein>
<evidence type="ECO:0000313" key="2">
    <source>
        <dbReference type="Proteomes" id="UP000001505"/>
    </source>
</evidence>
<keyword evidence="2" id="KW-1185">Reference proteome</keyword>